<proteinExistence type="predicted"/>
<dbReference type="Proteomes" id="UP001153331">
    <property type="component" value="Unassembled WGS sequence"/>
</dbReference>
<reference evidence="1" key="1">
    <citation type="submission" date="2022-11" db="EMBL/GenBank/DDBJ databases">
        <title>Genome Sequence of Boeremia exigua.</title>
        <authorList>
            <person name="Buettner E."/>
        </authorList>
    </citation>
    <scope>NUCLEOTIDE SEQUENCE</scope>
    <source>
        <strain evidence="1">CU02</strain>
    </source>
</reference>
<comment type="caution">
    <text evidence="1">The sequence shown here is derived from an EMBL/GenBank/DDBJ whole genome shotgun (WGS) entry which is preliminary data.</text>
</comment>
<accession>A0ACC2INN8</accession>
<dbReference type="EMBL" id="JAPHNI010000078">
    <property type="protein sequence ID" value="KAJ8116815.1"/>
    <property type="molecule type" value="Genomic_DNA"/>
</dbReference>
<evidence type="ECO:0000313" key="2">
    <source>
        <dbReference type="Proteomes" id="UP001153331"/>
    </source>
</evidence>
<gene>
    <name evidence="1" type="ORF">OPT61_g1856</name>
</gene>
<organism evidence="1 2">
    <name type="scientific">Boeremia exigua</name>
    <dbReference type="NCBI Taxonomy" id="749465"/>
    <lineage>
        <taxon>Eukaryota</taxon>
        <taxon>Fungi</taxon>
        <taxon>Dikarya</taxon>
        <taxon>Ascomycota</taxon>
        <taxon>Pezizomycotina</taxon>
        <taxon>Dothideomycetes</taxon>
        <taxon>Pleosporomycetidae</taxon>
        <taxon>Pleosporales</taxon>
        <taxon>Pleosporineae</taxon>
        <taxon>Didymellaceae</taxon>
        <taxon>Boeremia</taxon>
    </lineage>
</organism>
<sequence>MGKPARYTFDVRPVAHPDAIVAGDKYRFTILTDGLLRFEWSEDGKFEDRASTFAVNRKLAVPDFYVWDRGHGIEIVTKRFHVIYDKKKFSPEGLKVNLKGNVTGSWTYGQNVSNLGGTTRTLDGANGRRELGPGVLSKDGIAVLDDSKSMLFEKDGWIAGRRNDSDVDQYIFMYGRDYREAMRAYYAVSGSQPLLPRYAMGNWWSRYHAYDEKEYLDLHDHFEKDNVPMNVAVVDMDWHLVWNLPDGINGWTGYTWNKELFPDPDAFMKKLHDRGMKLTLNLHPADGFRWHEAQYAEVAKSLGIDPASKKTIEFDCTDRKFMDAYFDIVHHQHENRGVDFWWVDWQQGNTSKIPGVDPLWVLNHFHFLDSGRGSQRPLILSRFGGPGAQRYQIGFSGDAIITWESLHFQPEFTATASNIGYGWWSNDIGGHTHGYKDDELTTRWVQLGCYSPILRLHSDNNPFNTREPWRFKEESRVIMEDTLRFRHRLIPYLYTMNAHSASNDEPLIQPMYWDHPDEDSAYNVPNQFRFGSELIVAPVTQRRDNTTHLGAAKLWLPNGRYVDIFTGVVYNRKGDLQVHRPLEQTPVFVREGAIVPLDGAWRPKSGSPNPESLEILLAVGADGSFTLIEDDGSGSQVDDGGFRFIDDEGEEAAADTTVHFSYTPITFKQSTGVLKIGPTSPSNSAIPKNRTWSIKLLAHTPAEDAEIRCISMSPSTKRNAKPLSFSTSSDSTGTIITLGSIPTDNAVIIELGSTSSSGPQLDVIDPNPKIWDIIDKAWIEMDQKWDIWNCVNNPEPVLNKVRALSNRGLKQELLDAILELLLADERYAGEAEDELALRVTNDMKFLLLRAMCSDVSSHDITTSTPHPPYRTIQQPNTIPNSKSFLKLLTSLLSDPSTPPMAPKQCTLCHTPRQILVRCQTDATGTWHFVCPGKCWHSVSGGVEDAKGLEGQYPHYRYGGMWKDRHADGPVSAKKPRKVKERQRVEAQGRQQMQQQDAQQNGQEGES</sequence>
<evidence type="ECO:0000313" key="1">
    <source>
        <dbReference type="EMBL" id="KAJ8116815.1"/>
    </source>
</evidence>
<keyword evidence="2" id="KW-1185">Reference proteome</keyword>
<protein>
    <submittedName>
        <fullName evidence="1">Uncharacterized protein</fullName>
    </submittedName>
</protein>
<name>A0ACC2INN8_9PLEO</name>